<dbReference type="SUPFAM" id="SSF47240">
    <property type="entry name" value="Ferritin-like"/>
    <property type="match status" value="1"/>
</dbReference>
<evidence type="ECO:0000256" key="2">
    <source>
        <dbReference type="ARBA" id="ARBA00022688"/>
    </source>
</evidence>
<dbReference type="PANTHER" id="PTHR11237:SF4">
    <property type="entry name" value="5-DEMETHOXYUBIQUINONE HYDROXYLASE, MITOCHONDRIAL"/>
    <property type="match status" value="1"/>
</dbReference>
<dbReference type="EMBL" id="HE573019">
    <property type="protein sequence ID" value="CCC47252.1"/>
    <property type="molecule type" value="Genomic_DNA"/>
</dbReference>
<accession>G0TTH1</accession>
<sequence>MYGRSLRFLFSTGFSSTVNGSKKLKISEAIRVDQAGERAAVRICTYQLFWISPLDPSVQIVKEILSDEIVHERVMDKLAEKHYVKTTALDPLFHLGAFAMASLTSFAGKEAIMCCHAAVEETIARHYNDQLRELETVENAEGLSKNEALEWDEVKHYIKTFRDEELHHQELGERNGASDAPAYPILYNGIKLMCSIGIALAKIM</sequence>
<evidence type="ECO:0000256" key="3">
    <source>
        <dbReference type="ARBA" id="ARBA00022723"/>
    </source>
</evidence>
<keyword evidence="4" id="KW-0560">Oxidoreductase</keyword>
<dbReference type="GO" id="GO:0008682">
    <property type="term" value="F:3-demethoxyubiquinol 3-hydroxylase activity"/>
    <property type="evidence" value="ECO:0007669"/>
    <property type="project" value="TreeGrafter"/>
</dbReference>
<dbReference type="InterPro" id="IPR009078">
    <property type="entry name" value="Ferritin-like_SF"/>
</dbReference>
<keyword evidence="3" id="KW-0479">Metal-binding</keyword>
<dbReference type="OMA" id="WSTAVMG"/>
<keyword evidence="2" id="KW-0831">Ubiquinone biosynthesis</keyword>
<dbReference type="GO" id="GO:0046872">
    <property type="term" value="F:metal ion binding"/>
    <property type="evidence" value="ECO:0007669"/>
    <property type="project" value="UniProtKB-KW"/>
</dbReference>
<comment type="pathway">
    <text evidence="1">Cofactor biosynthesis; ubiquinone biosynthesis.</text>
</comment>
<keyword evidence="8" id="KW-0830">Ubiquinone</keyword>
<dbReference type="CDD" id="cd01042">
    <property type="entry name" value="DMQH"/>
    <property type="match status" value="1"/>
</dbReference>
<gene>
    <name evidence="8" type="ORF">TVY486_0304250</name>
</gene>
<dbReference type="Pfam" id="PF03232">
    <property type="entry name" value="COQ7"/>
    <property type="match status" value="1"/>
</dbReference>
<proteinExistence type="predicted"/>
<organism evidence="8">
    <name type="scientific">Trypanosoma vivax (strain Y486)</name>
    <dbReference type="NCBI Taxonomy" id="1055687"/>
    <lineage>
        <taxon>Eukaryota</taxon>
        <taxon>Discoba</taxon>
        <taxon>Euglenozoa</taxon>
        <taxon>Kinetoplastea</taxon>
        <taxon>Metakinetoplastina</taxon>
        <taxon>Trypanosomatida</taxon>
        <taxon>Trypanosomatidae</taxon>
        <taxon>Trypanosoma</taxon>
        <taxon>Duttonella</taxon>
    </lineage>
</organism>
<evidence type="ECO:0000256" key="4">
    <source>
        <dbReference type="ARBA" id="ARBA00023002"/>
    </source>
</evidence>
<protein>
    <submittedName>
        <fullName evidence="8">Putative ubiquinone biosynthesis protein COQ7 homolog</fullName>
    </submittedName>
</protein>
<dbReference type="VEuPathDB" id="TriTrypDB:TvY486_0304250"/>
<dbReference type="AlphaFoldDB" id="G0TTH1"/>
<dbReference type="InterPro" id="IPR011566">
    <property type="entry name" value="Ubq_synth_Coq7"/>
</dbReference>
<keyword evidence="6" id="KW-0503">Monooxygenase</keyword>
<evidence type="ECO:0000256" key="1">
    <source>
        <dbReference type="ARBA" id="ARBA00004749"/>
    </source>
</evidence>
<evidence type="ECO:0000256" key="7">
    <source>
        <dbReference type="ARBA" id="ARBA00023136"/>
    </source>
</evidence>
<name>G0TTH1_TRYVY</name>
<evidence type="ECO:0000256" key="5">
    <source>
        <dbReference type="ARBA" id="ARBA00023004"/>
    </source>
</evidence>
<dbReference type="GO" id="GO:0005743">
    <property type="term" value="C:mitochondrial inner membrane"/>
    <property type="evidence" value="ECO:0007669"/>
    <property type="project" value="TreeGrafter"/>
</dbReference>
<evidence type="ECO:0000313" key="8">
    <source>
        <dbReference type="EMBL" id="CCC47252.1"/>
    </source>
</evidence>
<keyword evidence="5" id="KW-0408">Iron</keyword>
<keyword evidence="7" id="KW-0472">Membrane</keyword>
<reference evidence="8" key="1">
    <citation type="journal article" date="2012" name="Proc. Natl. Acad. Sci. U.S.A.">
        <title>Antigenic diversity is generated by distinct evolutionary mechanisms in African trypanosome species.</title>
        <authorList>
            <person name="Jackson A.P."/>
            <person name="Berry A."/>
            <person name="Aslett M."/>
            <person name="Allison H.C."/>
            <person name="Burton P."/>
            <person name="Vavrova-Anderson J."/>
            <person name="Brown R."/>
            <person name="Browne H."/>
            <person name="Corton N."/>
            <person name="Hauser H."/>
            <person name="Gamble J."/>
            <person name="Gilderthorp R."/>
            <person name="Marcello L."/>
            <person name="McQuillan J."/>
            <person name="Otto T.D."/>
            <person name="Quail M.A."/>
            <person name="Sanders M.J."/>
            <person name="van Tonder A."/>
            <person name="Ginger M.L."/>
            <person name="Field M.C."/>
            <person name="Barry J.D."/>
            <person name="Hertz-Fowler C."/>
            <person name="Berriman M."/>
        </authorList>
    </citation>
    <scope>NUCLEOTIDE SEQUENCE</scope>
    <source>
        <strain evidence="8">Y486</strain>
    </source>
</reference>
<dbReference type="GO" id="GO:0006744">
    <property type="term" value="P:ubiquinone biosynthetic process"/>
    <property type="evidence" value="ECO:0007669"/>
    <property type="project" value="UniProtKB-KW"/>
</dbReference>
<evidence type="ECO:0000256" key="6">
    <source>
        <dbReference type="ARBA" id="ARBA00023033"/>
    </source>
</evidence>
<dbReference type="PANTHER" id="PTHR11237">
    <property type="entry name" value="COENZYME Q10 BIOSYNTHESIS PROTEIN 7"/>
    <property type="match status" value="1"/>
</dbReference>